<protein>
    <recommendedName>
        <fullName evidence="3">Flagellin</fullName>
    </recommendedName>
</protein>
<keyword evidence="3" id="KW-0964">Secreted</keyword>
<dbReference type="PANTHER" id="PTHR42792:SF2">
    <property type="entry name" value="FLAGELLIN"/>
    <property type="match status" value="1"/>
</dbReference>
<keyword evidence="2 3" id="KW-0975">Bacterial flagellum</keyword>
<dbReference type="SUPFAM" id="SSF64518">
    <property type="entry name" value="Phase 1 flagellin"/>
    <property type="match status" value="2"/>
</dbReference>
<dbReference type="AlphaFoldDB" id="A0A6N9T7L0"/>
<evidence type="ECO:0000259" key="4">
    <source>
        <dbReference type="Pfam" id="PF00669"/>
    </source>
</evidence>
<evidence type="ECO:0000256" key="2">
    <source>
        <dbReference type="ARBA" id="ARBA00023143"/>
    </source>
</evidence>
<proteinExistence type="inferred from homology"/>
<sequence length="561" mass="57955">MLSLHTNTSSISSLQTLRTISSAEETAQGAVATGLRVADAEDNAAFWSIATTMRSDSSTTAAVRDTLGLGSAMVDTAYQGLSSAKDLVSAYKARLLAAKTDGVDREKIQTELDQIYKQIESVADSASFSGVNWLSTDLSMSLKDIGDRTTSITASISRTASGISLGSMSVDLNALALINTGGGGLLQKDSGELGDIGGFSTVNVTGTGHNGHDDFAFTGPGTLSASDTITFDILVDDSPVEAGDLYTVVIDRARVDAALGVGVAGTISTVSDWEAVLDSAFTAQGIDARAGGFHWSSGPLEISSTETSGHPGSSITISNVVSTIGSNFAFGLEAGPHFEHDNMQATGTMSFTSAFTMPSNVTVMFDVGIGSGGPSTKTIDRDVVNTALGRSDATVSSAAELAQVIEFAASGSGLVATASGSMIEFTGDPAMYDIYGNNAAAVYVGNIRTSEGYLLTFDLADVDVTSSSADIDDYIVGVDYMLEQITDAAAGLGAIQNRIDVQTTFIDASIDRMDAGVGRLVDADLEEESTRLKALETQKSLGLQALSIANASSSVISQLFR</sequence>
<dbReference type="InterPro" id="IPR001029">
    <property type="entry name" value="Flagellin_N"/>
</dbReference>
<evidence type="ECO:0000256" key="1">
    <source>
        <dbReference type="ARBA" id="ARBA00005709"/>
    </source>
</evidence>
<dbReference type="Gene3D" id="1.20.1330.10">
    <property type="entry name" value="f41 fragment of flagellin, N-terminal domain"/>
    <property type="match status" value="2"/>
</dbReference>
<comment type="subcellular location">
    <subcellularLocation>
        <location evidence="3">Secreted</location>
    </subcellularLocation>
    <subcellularLocation>
        <location evidence="3">Bacterial flagellum</location>
    </subcellularLocation>
</comment>
<reference evidence="6 7" key="1">
    <citation type="submission" date="2020-01" db="EMBL/GenBank/DDBJ databases">
        <title>Jiella pacifica sp. nov.</title>
        <authorList>
            <person name="Xue Z."/>
            <person name="Zhu S."/>
            <person name="Chen J."/>
            <person name="Yang J."/>
        </authorList>
    </citation>
    <scope>NUCLEOTIDE SEQUENCE [LARGE SCALE GENOMIC DNA]</scope>
    <source>
        <strain evidence="6 7">40Bstr34</strain>
    </source>
</reference>
<dbReference type="RefSeq" id="WP_163465821.1">
    <property type="nucleotide sequence ID" value="NZ_JAAAMG010000028.1"/>
</dbReference>
<evidence type="ECO:0000256" key="3">
    <source>
        <dbReference type="RuleBase" id="RU362073"/>
    </source>
</evidence>
<dbReference type="GO" id="GO:0005198">
    <property type="term" value="F:structural molecule activity"/>
    <property type="evidence" value="ECO:0007669"/>
    <property type="project" value="UniProtKB-UniRule"/>
</dbReference>
<feature type="domain" description="Flagellin C-terminal" evidence="5">
    <location>
        <begin position="477"/>
        <end position="557"/>
    </location>
</feature>
<keyword evidence="7" id="KW-1185">Reference proteome</keyword>
<gene>
    <name evidence="6" type="ORF">GTK09_23385</name>
</gene>
<accession>A0A6N9T7L0</accession>
<evidence type="ECO:0000259" key="5">
    <source>
        <dbReference type="Pfam" id="PF00700"/>
    </source>
</evidence>
<organism evidence="6 7">
    <name type="scientific">Jiella pacifica</name>
    <dbReference type="NCBI Taxonomy" id="2696469"/>
    <lineage>
        <taxon>Bacteria</taxon>
        <taxon>Pseudomonadati</taxon>
        <taxon>Pseudomonadota</taxon>
        <taxon>Alphaproteobacteria</taxon>
        <taxon>Hyphomicrobiales</taxon>
        <taxon>Aurantimonadaceae</taxon>
        <taxon>Jiella</taxon>
    </lineage>
</organism>
<dbReference type="PANTHER" id="PTHR42792">
    <property type="entry name" value="FLAGELLIN"/>
    <property type="match status" value="1"/>
</dbReference>
<dbReference type="Proteomes" id="UP000469011">
    <property type="component" value="Unassembled WGS sequence"/>
</dbReference>
<dbReference type="GO" id="GO:0005576">
    <property type="term" value="C:extracellular region"/>
    <property type="evidence" value="ECO:0007669"/>
    <property type="project" value="UniProtKB-SubCell"/>
</dbReference>
<evidence type="ECO:0000313" key="7">
    <source>
        <dbReference type="Proteomes" id="UP000469011"/>
    </source>
</evidence>
<keyword evidence="6" id="KW-0966">Cell projection</keyword>
<feature type="domain" description="Flagellin N-terminal" evidence="4">
    <location>
        <begin position="6"/>
        <end position="135"/>
    </location>
</feature>
<keyword evidence="6" id="KW-0969">Cilium</keyword>
<comment type="function">
    <text evidence="3">Flagellin is the subunit protein which polymerizes to form the filaments of bacterial flagella.</text>
</comment>
<comment type="similarity">
    <text evidence="1 3">Belongs to the bacterial flagellin family.</text>
</comment>
<keyword evidence="6" id="KW-0282">Flagellum</keyword>
<dbReference type="Pfam" id="PF00700">
    <property type="entry name" value="Flagellin_C"/>
    <property type="match status" value="1"/>
</dbReference>
<comment type="caution">
    <text evidence="6">The sequence shown here is derived from an EMBL/GenBank/DDBJ whole genome shotgun (WGS) entry which is preliminary data.</text>
</comment>
<dbReference type="InterPro" id="IPR046358">
    <property type="entry name" value="Flagellin_C"/>
</dbReference>
<name>A0A6N9T7L0_9HYPH</name>
<evidence type="ECO:0000313" key="6">
    <source>
        <dbReference type="EMBL" id="NDW07363.1"/>
    </source>
</evidence>
<dbReference type="EMBL" id="JAAAMG010000028">
    <property type="protein sequence ID" value="NDW07363.1"/>
    <property type="molecule type" value="Genomic_DNA"/>
</dbReference>
<dbReference type="Pfam" id="PF00669">
    <property type="entry name" value="Flagellin_N"/>
    <property type="match status" value="1"/>
</dbReference>
<dbReference type="GO" id="GO:0009288">
    <property type="term" value="C:bacterial-type flagellum"/>
    <property type="evidence" value="ECO:0007669"/>
    <property type="project" value="UniProtKB-SubCell"/>
</dbReference>
<dbReference type="InterPro" id="IPR001492">
    <property type="entry name" value="Flagellin"/>
</dbReference>